<evidence type="ECO:0000256" key="1">
    <source>
        <dbReference type="SAM" id="MobiDB-lite"/>
    </source>
</evidence>
<comment type="caution">
    <text evidence="2">The sequence shown here is derived from an EMBL/GenBank/DDBJ whole genome shotgun (WGS) entry which is preliminary data.</text>
</comment>
<reference evidence="2 3" key="1">
    <citation type="journal article" date="2014" name="BMC Genomics">
        <title>Comparison of environmental and isolate Sulfobacillus genomes reveals diverse carbon, sulfur, nitrogen, and hydrogen metabolisms.</title>
        <authorList>
            <person name="Justice N.B."/>
            <person name="Norman A."/>
            <person name="Brown C.T."/>
            <person name="Singh A."/>
            <person name="Thomas B.C."/>
            <person name="Banfield J.F."/>
        </authorList>
    </citation>
    <scope>NUCLEOTIDE SEQUENCE [LARGE SCALE GENOMIC DNA]</scope>
    <source>
        <strain evidence="2">AMDSBA4</strain>
    </source>
</reference>
<dbReference type="EMBL" id="PXYW01000030">
    <property type="protein sequence ID" value="PSR32879.1"/>
    <property type="molecule type" value="Genomic_DNA"/>
</dbReference>
<gene>
    <name evidence="2" type="ORF">C7B46_12400</name>
</gene>
<accession>A0A2T2XEF5</accession>
<dbReference type="AlphaFoldDB" id="A0A2T2XEF5"/>
<proteinExistence type="predicted"/>
<evidence type="ECO:0000313" key="3">
    <source>
        <dbReference type="Proteomes" id="UP000242972"/>
    </source>
</evidence>
<organism evidence="2 3">
    <name type="scientific">Sulfobacillus benefaciens</name>
    <dbReference type="NCBI Taxonomy" id="453960"/>
    <lineage>
        <taxon>Bacteria</taxon>
        <taxon>Bacillati</taxon>
        <taxon>Bacillota</taxon>
        <taxon>Clostridia</taxon>
        <taxon>Eubacteriales</taxon>
        <taxon>Clostridiales Family XVII. Incertae Sedis</taxon>
        <taxon>Sulfobacillus</taxon>
    </lineage>
</organism>
<dbReference type="Proteomes" id="UP000242972">
    <property type="component" value="Unassembled WGS sequence"/>
</dbReference>
<sequence length="223" mass="23942">MGRGEDNIEEFSAALQGPDAIRADLTQRAQELTHLDLPILLDNMSPLLSPVDQRTLTGDFGAYLLESFSTVKTHGIEGWLDDDLAFVKPWGFDVLAISDSGADMARKTKDQFVPFSHGQWLGQHIVIGECANGKTASADHQGAKDSVDWPHLGQAFRIDCHTTDLDGGNPRDEVTVGITPHPGSGRDDRGPEGIVASRPDQVSFSAVTNQLAINATTAAIKNG</sequence>
<evidence type="ECO:0000313" key="2">
    <source>
        <dbReference type="EMBL" id="PSR32879.1"/>
    </source>
</evidence>
<feature type="region of interest" description="Disordered" evidence="1">
    <location>
        <begin position="176"/>
        <end position="196"/>
    </location>
</feature>
<protein>
    <submittedName>
        <fullName evidence="2">Uncharacterized protein</fullName>
    </submittedName>
</protein>
<name>A0A2T2XEF5_9FIRM</name>